<dbReference type="InterPro" id="IPR036249">
    <property type="entry name" value="Thioredoxin-like_sf"/>
</dbReference>
<evidence type="ECO:0000256" key="1">
    <source>
        <dbReference type="ARBA" id="ARBA00022559"/>
    </source>
</evidence>
<comment type="catalytic activity">
    <reaction evidence="6">
        <text>a hydroperoxide + [thioredoxin]-dithiol = an alcohol + [thioredoxin]-disulfide + H2O</text>
        <dbReference type="Rhea" id="RHEA:62620"/>
        <dbReference type="Rhea" id="RHEA-COMP:10698"/>
        <dbReference type="Rhea" id="RHEA-COMP:10700"/>
        <dbReference type="ChEBI" id="CHEBI:15377"/>
        <dbReference type="ChEBI" id="CHEBI:29950"/>
        <dbReference type="ChEBI" id="CHEBI:30879"/>
        <dbReference type="ChEBI" id="CHEBI:35924"/>
        <dbReference type="ChEBI" id="CHEBI:50058"/>
        <dbReference type="EC" id="1.11.1.24"/>
    </reaction>
</comment>
<comment type="miscellaneous">
    <text evidence="6">The active site is a conserved redox-active cysteine residue, the peroxidatic cysteine (C(P)), which makes the nucleophilic attack on the peroxide substrate. The peroxide oxidizes the C(P)-SH to cysteine sulfenic acid (C(P)-SOH), which then reacts with another cysteine residue, the resolving cysteine (C(R)), to form a disulfide bridge. The disulfide is subsequently reduced by an appropriate electron donor to complete the catalytic cycle. In this atypical 2-Cys peroxiredoxin, C(R) is present in the same subunit to form an intramolecular disulfide. The disulfide is subsequently reduced by thioredoxin.</text>
</comment>
<dbReference type="InterPro" id="IPR050455">
    <property type="entry name" value="Tpx_Peroxidase_subfamily"/>
</dbReference>
<dbReference type="EC" id="1.11.1.24" evidence="6"/>
<keyword evidence="1 6" id="KW-0575">Peroxidase</keyword>
<dbReference type="NCBIfam" id="NF001808">
    <property type="entry name" value="PRK00522.1"/>
    <property type="match status" value="1"/>
</dbReference>
<protein>
    <recommendedName>
        <fullName evidence="6">Thiol peroxidase</fullName>
        <shortName evidence="6">Tpx</shortName>
        <ecNumber evidence="6">1.11.1.24</ecNumber>
    </recommendedName>
    <alternativeName>
        <fullName evidence="6">Peroxiredoxin tpx</fullName>
        <shortName evidence="6">Prx</shortName>
    </alternativeName>
    <alternativeName>
        <fullName evidence="6">Thioredoxin peroxidase</fullName>
    </alternativeName>
    <alternativeName>
        <fullName evidence="6">Thioredoxin-dependent peroxiredoxin</fullName>
    </alternativeName>
</protein>
<reference evidence="8 9" key="1">
    <citation type="submission" date="2014-02" db="EMBL/GenBank/DDBJ databases">
        <title>Vibrio fortis Dalian14 Genome Sequencing.</title>
        <authorList>
            <person name="Wang Y."/>
            <person name="Song L."/>
            <person name="Liu G."/>
            <person name="Ding J."/>
        </authorList>
    </citation>
    <scope>NUCLEOTIDE SEQUENCE [LARGE SCALE GENOMIC DNA]</scope>
    <source>
        <strain evidence="8 9">Dalian14</strain>
    </source>
</reference>
<dbReference type="PANTHER" id="PTHR43110">
    <property type="entry name" value="THIOL PEROXIDASE"/>
    <property type="match status" value="1"/>
</dbReference>
<dbReference type="InterPro" id="IPR002065">
    <property type="entry name" value="TPX"/>
</dbReference>
<dbReference type="PROSITE" id="PS01265">
    <property type="entry name" value="TPX"/>
    <property type="match status" value="1"/>
</dbReference>
<dbReference type="EMBL" id="JFFR01000020">
    <property type="protein sequence ID" value="KDN28390.1"/>
    <property type="molecule type" value="Genomic_DNA"/>
</dbReference>
<organism evidence="8 9">
    <name type="scientific">Vibrio fortis</name>
    <dbReference type="NCBI Taxonomy" id="212667"/>
    <lineage>
        <taxon>Bacteria</taxon>
        <taxon>Pseudomonadati</taxon>
        <taxon>Pseudomonadota</taxon>
        <taxon>Gammaproteobacteria</taxon>
        <taxon>Vibrionales</taxon>
        <taxon>Vibrionaceae</taxon>
        <taxon>Vibrio</taxon>
    </lineage>
</organism>
<evidence type="ECO:0000313" key="8">
    <source>
        <dbReference type="EMBL" id="KDN28390.1"/>
    </source>
</evidence>
<gene>
    <name evidence="6" type="primary">tpx</name>
    <name evidence="8" type="ORF">VFDL14_23670</name>
</gene>
<evidence type="ECO:0000256" key="4">
    <source>
        <dbReference type="ARBA" id="ARBA00023157"/>
    </source>
</evidence>
<comment type="caution">
    <text evidence="8">The sequence shown here is derived from an EMBL/GenBank/DDBJ whole genome shotgun (WGS) entry which is preliminary data.</text>
</comment>
<keyword evidence="3 6" id="KW-0560">Oxidoreductase</keyword>
<comment type="subunit">
    <text evidence="6">Homodimer.</text>
</comment>
<keyword evidence="4 6" id="KW-1015">Disulfide bond</keyword>
<sequence>MSITFQGEAVSVSGSFPQAGQAAPNFTLCSAELADITLESMKGQKLVLNIFPSIDTPVCAASVREFHQKLASVEGVAVLNISADLPFATGRFCTSESIDSVQNLSFFRSPTFTEDYGVNLNEGALKGLATRAVVVVDEEGKVMHSELVSEITEEPNYQAVLEVVGA</sequence>
<dbReference type="GO" id="GO:0008379">
    <property type="term" value="F:thioredoxin peroxidase activity"/>
    <property type="evidence" value="ECO:0007669"/>
    <property type="project" value="UniProtKB-UniRule"/>
</dbReference>
<comment type="similarity">
    <text evidence="6">Belongs to the peroxiredoxin family. Tpx subfamily.</text>
</comment>
<dbReference type="OrthoDB" id="9781543at2"/>
<evidence type="ECO:0000256" key="2">
    <source>
        <dbReference type="ARBA" id="ARBA00022862"/>
    </source>
</evidence>
<keyword evidence="2 6" id="KW-0049">Antioxidant</keyword>
<dbReference type="PROSITE" id="PS51352">
    <property type="entry name" value="THIOREDOXIN_2"/>
    <property type="match status" value="1"/>
</dbReference>
<keyword evidence="5 6" id="KW-0676">Redox-active center</keyword>
<comment type="function">
    <text evidence="6">Thiol-specific peroxidase that catalyzes the reduction of hydrogen peroxide and organic hydroperoxides to water and alcohols, respectively. Plays a role in cell protection against oxidative stress by detoxifying peroxides.</text>
</comment>
<dbReference type="InterPro" id="IPR018219">
    <property type="entry name" value="Tpx_CS"/>
</dbReference>
<evidence type="ECO:0000313" key="9">
    <source>
        <dbReference type="Proteomes" id="UP000027219"/>
    </source>
</evidence>
<feature type="active site" description="Cysteine sulfenic acid (-SOH) intermediate" evidence="6">
    <location>
        <position position="59"/>
    </location>
</feature>
<dbReference type="STRING" id="212667.VFDL14_23670"/>
<dbReference type="AlphaFoldDB" id="A0A066UMT2"/>
<dbReference type="InterPro" id="IPR013766">
    <property type="entry name" value="Thioredoxin_domain"/>
</dbReference>
<feature type="disulfide bond" description="Redox-active" evidence="6">
    <location>
        <begin position="59"/>
        <end position="93"/>
    </location>
</feature>
<evidence type="ECO:0000256" key="6">
    <source>
        <dbReference type="HAMAP-Rule" id="MF_00269"/>
    </source>
</evidence>
<dbReference type="PANTHER" id="PTHR43110:SF1">
    <property type="entry name" value="THIOL PEROXIDASE"/>
    <property type="match status" value="1"/>
</dbReference>
<feature type="domain" description="Thioredoxin" evidence="7">
    <location>
        <begin position="17"/>
        <end position="166"/>
    </location>
</feature>
<dbReference type="CDD" id="cd03014">
    <property type="entry name" value="PRX_Atyp2cys"/>
    <property type="match status" value="1"/>
</dbReference>
<dbReference type="RefSeq" id="WP_032551350.1">
    <property type="nucleotide sequence ID" value="NZ_JFFR01000020.1"/>
</dbReference>
<evidence type="ECO:0000256" key="3">
    <source>
        <dbReference type="ARBA" id="ARBA00023002"/>
    </source>
</evidence>
<dbReference type="Pfam" id="PF08534">
    <property type="entry name" value="Redoxin"/>
    <property type="match status" value="1"/>
</dbReference>
<dbReference type="HAMAP" id="MF_00269">
    <property type="entry name" value="Tpx"/>
    <property type="match status" value="1"/>
</dbReference>
<accession>A0A066UMT2</accession>
<dbReference type="SUPFAM" id="SSF52833">
    <property type="entry name" value="Thioredoxin-like"/>
    <property type="match status" value="1"/>
</dbReference>
<evidence type="ECO:0000256" key="5">
    <source>
        <dbReference type="ARBA" id="ARBA00023284"/>
    </source>
</evidence>
<dbReference type="Proteomes" id="UP000027219">
    <property type="component" value="Unassembled WGS sequence"/>
</dbReference>
<evidence type="ECO:0000259" key="7">
    <source>
        <dbReference type="PROSITE" id="PS51352"/>
    </source>
</evidence>
<proteinExistence type="inferred from homology"/>
<dbReference type="InterPro" id="IPR013740">
    <property type="entry name" value="Redoxin"/>
</dbReference>
<name>A0A066UMT2_9VIBR</name>
<dbReference type="Gene3D" id="3.40.30.10">
    <property type="entry name" value="Glutaredoxin"/>
    <property type="match status" value="1"/>
</dbReference>
<keyword evidence="9" id="KW-1185">Reference proteome</keyword>